<dbReference type="InterPro" id="IPR046342">
    <property type="entry name" value="CBS_dom_sf"/>
</dbReference>
<dbReference type="CDD" id="cd04623">
    <property type="entry name" value="CBS_pair_bac_euk"/>
    <property type="match status" value="1"/>
</dbReference>
<organism evidence="4 5">
    <name type="scientific">Novosphingobium subterraneum</name>
    <dbReference type="NCBI Taxonomy" id="48936"/>
    <lineage>
        <taxon>Bacteria</taxon>
        <taxon>Pseudomonadati</taxon>
        <taxon>Pseudomonadota</taxon>
        <taxon>Alphaproteobacteria</taxon>
        <taxon>Sphingomonadales</taxon>
        <taxon>Sphingomonadaceae</taxon>
        <taxon>Novosphingobium</taxon>
    </lineage>
</organism>
<sequence length="142" mass="15616">MTIAQVIQGRGEVWSVSADAQVSDAIDMLAHHRIGALPVSDGESGVAGIFSERDMIRCLHKHGEAALHMKVRDMMTAPVVTVSPQTSVMEALALMTQRRFRHLPVVEGNRMVAFVSIGDLVKHRLDKIEAEADAMRVYIQQA</sequence>
<keyword evidence="5" id="KW-1185">Reference proteome</keyword>
<dbReference type="RefSeq" id="WP_039333141.1">
    <property type="nucleotide sequence ID" value="NZ_JBNNWK010000002.1"/>
</dbReference>
<comment type="caution">
    <text evidence="4">The sequence shown here is derived from an EMBL/GenBank/DDBJ whole genome shotgun (WGS) entry which is preliminary data.</text>
</comment>
<dbReference type="STRING" id="48936.NJ75_01581"/>
<reference evidence="4 5" key="1">
    <citation type="submission" date="2014-10" db="EMBL/GenBank/DDBJ databases">
        <title>Draft genome sequence of Novosphingobium subterraneum DSM 12447.</title>
        <authorList>
            <person name="Gan H.M."/>
            <person name="Gan H.Y."/>
            <person name="Savka M.A."/>
        </authorList>
    </citation>
    <scope>NUCLEOTIDE SEQUENCE [LARGE SCALE GENOMIC DNA]</scope>
    <source>
        <strain evidence="4 5">DSM 12447</strain>
    </source>
</reference>
<dbReference type="InterPro" id="IPR000644">
    <property type="entry name" value="CBS_dom"/>
</dbReference>
<protein>
    <submittedName>
        <fullName evidence="4">Signal-transduction protein</fullName>
    </submittedName>
</protein>
<dbReference type="AlphaFoldDB" id="A0A0B8ZN80"/>
<dbReference type="SMART" id="SM00116">
    <property type="entry name" value="CBS"/>
    <property type="match status" value="2"/>
</dbReference>
<dbReference type="PROSITE" id="PS51371">
    <property type="entry name" value="CBS"/>
    <property type="match status" value="2"/>
</dbReference>
<dbReference type="PATRIC" id="fig|48936.3.peg.1585"/>
<evidence type="ECO:0000313" key="4">
    <source>
        <dbReference type="EMBL" id="KHS47784.1"/>
    </source>
</evidence>
<evidence type="ECO:0000313" key="5">
    <source>
        <dbReference type="Proteomes" id="UP000031338"/>
    </source>
</evidence>
<feature type="domain" description="CBS" evidence="3">
    <location>
        <begin position="75"/>
        <end position="131"/>
    </location>
</feature>
<evidence type="ECO:0000256" key="2">
    <source>
        <dbReference type="PROSITE-ProRule" id="PRU00703"/>
    </source>
</evidence>
<dbReference type="EMBL" id="JRVC01000006">
    <property type="protein sequence ID" value="KHS47784.1"/>
    <property type="molecule type" value="Genomic_DNA"/>
</dbReference>
<dbReference type="Gene3D" id="3.10.580.10">
    <property type="entry name" value="CBS-domain"/>
    <property type="match status" value="1"/>
</dbReference>
<evidence type="ECO:0000259" key="3">
    <source>
        <dbReference type="PROSITE" id="PS51371"/>
    </source>
</evidence>
<dbReference type="InterPro" id="IPR044725">
    <property type="entry name" value="CBSX3_CBS_dom"/>
</dbReference>
<dbReference type="PANTHER" id="PTHR43080:SF2">
    <property type="entry name" value="CBS DOMAIN-CONTAINING PROTEIN"/>
    <property type="match status" value="1"/>
</dbReference>
<name>A0A0B8ZN80_9SPHN</name>
<accession>A0A0B8ZN80</accession>
<gene>
    <name evidence="4" type="ORF">NJ75_01581</name>
</gene>
<feature type="domain" description="CBS" evidence="3">
    <location>
        <begin position="6"/>
        <end position="67"/>
    </location>
</feature>
<dbReference type="Proteomes" id="UP000031338">
    <property type="component" value="Unassembled WGS sequence"/>
</dbReference>
<dbReference type="SUPFAM" id="SSF54631">
    <property type="entry name" value="CBS-domain pair"/>
    <property type="match status" value="1"/>
</dbReference>
<keyword evidence="1 2" id="KW-0129">CBS domain</keyword>
<dbReference type="InterPro" id="IPR051257">
    <property type="entry name" value="Diverse_CBS-Domain"/>
</dbReference>
<proteinExistence type="predicted"/>
<evidence type="ECO:0000256" key="1">
    <source>
        <dbReference type="ARBA" id="ARBA00023122"/>
    </source>
</evidence>
<dbReference type="PANTHER" id="PTHR43080">
    <property type="entry name" value="CBS DOMAIN-CONTAINING PROTEIN CBSX3, MITOCHONDRIAL"/>
    <property type="match status" value="1"/>
</dbReference>
<dbReference type="Pfam" id="PF00571">
    <property type="entry name" value="CBS"/>
    <property type="match status" value="2"/>
</dbReference>